<sequence>MFLQKTKKFDKWLRKLNDMTAKVRILARIRAIELDDHWGDYKQLAPNLRELRIDISKGYRIYIQVITTDEGVILEAGTKSGQQNQIKEIKKGLRNGNK</sequence>
<keyword evidence="2" id="KW-1185">Reference proteome</keyword>
<dbReference type="EMBL" id="AP025292">
    <property type="protein sequence ID" value="BDC99089.1"/>
    <property type="molecule type" value="Genomic_DNA"/>
</dbReference>
<dbReference type="NCBIfam" id="TIGR02683">
    <property type="entry name" value="upstrm_HI1419"/>
    <property type="match status" value="1"/>
</dbReference>
<dbReference type="Proteomes" id="UP001354989">
    <property type="component" value="Chromosome"/>
</dbReference>
<evidence type="ECO:0000313" key="1">
    <source>
        <dbReference type="EMBL" id="BDC99089.1"/>
    </source>
</evidence>
<dbReference type="PIRSF" id="PIRSF028744">
    <property type="entry name" value="Addict_mod_HI1419"/>
    <property type="match status" value="1"/>
</dbReference>
<evidence type="ECO:0008006" key="3">
    <source>
        <dbReference type="Google" id="ProtNLM"/>
    </source>
</evidence>
<accession>A0ABN6L7B9</accession>
<dbReference type="PANTHER" id="PTHR41791:SF1">
    <property type="entry name" value="SSL7039 PROTEIN"/>
    <property type="match status" value="1"/>
</dbReference>
<dbReference type="InterPro" id="IPR014056">
    <property type="entry name" value="TypeIITA-like_toxin_pred"/>
</dbReference>
<organism evidence="1 2">
    <name type="scientific">Persicobacter psychrovividus</name>
    <dbReference type="NCBI Taxonomy" id="387638"/>
    <lineage>
        <taxon>Bacteria</taxon>
        <taxon>Pseudomonadati</taxon>
        <taxon>Bacteroidota</taxon>
        <taxon>Cytophagia</taxon>
        <taxon>Cytophagales</taxon>
        <taxon>Persicobacteraceae</taxon>
        <taxon>Persicobacter</taxon>
    </lineage>
</organism>
<dbReference type="RefSeq" id="WP_338396571.1">
    <property type="nucleotide sequence ID" value="NZ_AP025292.1"/>
</dbReference>
<gene>
    <name evidence="1" type="ORF">PEPS_13700</name>
</gene>
<dbReference type="Pfam" id="PF05973">
    <property type="entry name" value="Gp49"/>
    <property type="match status" value="1"/>
</dbReference>
<dbReference type="PANTHER" id="PTHR41791">
    <property type="entry name" value="SSL7039 PROTEIN"/>
    <property type="match status" value="1"/>
</dbReference>
<name>A0ABN6L7B9_9BACT</name>
<evidence type="ECO:0000313" key="2">
    <source>
        <dbReference type="Proteomes" id="UP001354989"/>
    </source>
</evidence>
<reference evidence="1 2" key="1">
    <citation type="submission" date="2021-12" db="EMBL/GenBank/DDBJ databases">
        <title>Genome sequencing of bacteria with rrn-lacking chromosome and rrn-plasmid.</title>
        <authorList>
            <person name="Anda M."/>
            <person name="Iwasaki W."/>
        </authorList>
    </citation>
    <scope>NUCLEOTIDE SEQUENCE [LARGE SCALE GENOMIC DNA]</scope>
    <source>
        <strain evidence="1 2">NBRC 101262</strain>
    </source>
</reference>
<protein>
    <recommendedName>
        <fullName evidence="3">Type II toxin-antitoxin system RelE/ParE family toxin</fullName>
    </recommendedName>
</protein>
<dbReference type="InterPro" id="IPR009241">
    <property type="entry name" value="HigB-like"/>
</dbReference>
<proteinExistence type="predicted"/>